<dbReference type="Proteomes" id="UP000030764">
    <property type="component" value="Unassembled WGS sequence"/>
</dbReference>
<dbReference type="Gene3D" id="3.30.420.10">
    <property type="entry name" value="Ribonuclease H-like superfamily/Ribonuclease H"/>
    <property type="match status" value="1"/>
</dbReference>
<keyword evidence="3" id="KW-1185">Reference proteome</keyword>
<evidence type="ECO:0000256" key="1">
    <source>
        <dbReference type="SAM" id="MobiDB-lite"/>
    </source>
</evidence>
<evidence type="ECO:0000313" key="2">
    <source>
        <dbReference type="EMBL" id="KFD47230.1"/>
    </source>
</evidence>
<reference evidence="2 3" key="1">
    <citation type="journal article" date="2014" name="Nat. Genet.">
        <title>Genome and transcriptome of the porcine whipworm Trichuris suis.</title>
        <authorList>
            <person name="Jex A.R."/>
            <person name="Nejsum P."/>
            <person name="Schwarz E.M."/>
            <person name="Hu L."/>
            <person name="Young N.D."/>
            <person name="Hall R.S."/>
            <person name="Korhonen P.K."/>
            <person name="Liao S."/>
            <person name="Thamsborg S."/>
            <person name="Xia J."/>
            <person name="Xu P."/>
            <person name="Wang S."/>
            <person name="Scheerlinck J.P."/>
            <person name="Hofmann A."/>
            <person name="Sternberg P.W."/>
            <person name="Wang J."/>
            <person name="Gasser R.B."/>
        </authorList>
    </citation>
    <scope>NUCLEOTIDE SEQUENCE [LARGE SCALE GENOMIC DNA]</scope>
    <source>
        <strain evidence="2">DCEP-RM93M</strain>
    </source>
</reference>
<feature type="region of interest" description="Disordered" evidence="1">
    <location>
        <begin position="152"/>
        <end position="173"/>
    </location>
</feature>
<sequence length="340" mass="38828">MDAQAVLPFRDDMQSANNGVLTRQCERRFIDKFKHGLPAAEAYRNLVEVCGEHARMNRTLQSFSRRDMRIEERRAGPRKSSLKTKVLRETVQVQHTSDVHELVPTLEKYDSRGSRHFAQIERKELPHALIWCCGKRKDLCWTGSLRAMNNGVPTLTRKPRGASRMTSTHHQTDEAPKMLEEFGINLIPHPAYSADLSPTDYHFFSLSKYMSTRKCIALLLLGKNTTQCMLFKLRELMVIKCLAVSGPQVVIIDTSNWHMRRTISTEKVPTCHTPLSLSKDGIPSPPQRVTTLNKKRIALHQVVDTDDSWFDTTPRQGETTDARFASLKNSTFPVNLERIT</sequence>
<accession>A0A085LQI4</accession>
<evidence type="ECO:0008006" key="4">
    <source>
        <dbReference type="Google" id="ProtNLM"/>
    </source>
</evidence>
<evidence type="ECO:0000313" key="3">
    <source>
        <dbReference type="Proteomes" id="UP000030764"/>
    </source>
</evidence>
<dbReference type="InterPro" id="IPR036397">
    <property type="entry name" value="RNaseH_sf"/>
</dbReference>
<name>A0A085LQI4_9BILA</name>
<dbReference type="GO" id="GO:0003676">
    <property type="term" value="F:nucleic acid binding"/>
    <property type="evidence" value="ECO:0007669"/>
    <property type="project" value="InterPro"/>
</dbReference>
<dbReference type="AlphaFoldDB" id="A0A085LQI4"/>
<gene>
    <name evidence="2" type="ORF">M513_11879</name>
</gene>
<proteinExistence type="predicted"/>
<dbReference type="EMBL" id="KL363335">
    <property type="protein sequence ID" value="KFD47230.1"/>
    <property type="molecule type" value="Genomic_DNA"/>
</dbReference>
<protein>
    <recommendedName>
        <fullName evidence="4">Mos1 transposase HTH domain-containing protein</fullName>
    </recommendedName>
</protein>
<organism evidence="2 3">
    <name type="scientific">Trichuris suis</name>
    <name type="common">pig whipworm</name>
    <dbReference type="NCBI Taxonomy" id="68888"/>
    <lineage>
        <taxon>Eukaryota</taxon>
        <taxon>Metazoa</taxon>
        <taxon>Ecdysozoa</taxon>
        <taxon>Nematoda</taxon>
        <taxon>Enoplea</taxon>
        <taxon>Dorylaimia</taxon>
        <taxon>Trichinellida</taxon>
        <taxon>Trichuridae</taxon>
        <taxon>Trichuris</taxon>
    </lineage>
</organism>